<dbReference type="Pfam" id="PF01408">
    <property type="entry name" value="GFO_IDH_MocA"/>
    <property type="match status" value="1"/>
</dbReference>
<reference evidence="4" key="1">
    <citation type="submission" date="2017-08" db="EMBL/GenBank/DDBJ databases">
        <title>Genomes of multiple Clavibacter strains from different subspecies.</title>
        <authorList>
            <person name="Yuan X.-K."/>
            <person name="Li X.-S."/>
            <person name="Nie J."/>
            <person name="De Boer S.H."/>
        </authorList>
    </citation>
    <scope>NUCLEOTIDE SEQUENCE [LARGE SCALE GENOMIC DNA]</scope>
    <source>
        <strain evidence="4">ATCC 33566</strain>
    </source>
</reference>
<dbReference type="PANTHER" id="PTHR43249">
    <property type="entry name" value="UDP-N-ACETYL-2-AMINO-2-DEOXY-D-GLUCURONATE OXIDASE"/>
    <property type="match status" value="1"/>
</dbReference>
<dbReference type="SUPFAM" id="SSF55347">
    <property type="entry name" value="Glyceraldehyde-3-phosphate dehydrogenase-like, C-terminal domain"/>
    <property type="match status" value="1"/>
</dbReference>
<evidence type="ECO:0000313" key="4">
    <source>
        <dbReference type="EMBL" id="OQJ62461.1"/>
    </source>
</evidence>
<dbReference type="EMBL" id="MZMQ01000001">
    <property type="protein sequence ID" value="OQJ62461.1"/>
    <property type="molecule type" value="Genomic_DNA"/>
</dbReference>
<evidence type="ECO:0000313" key="5">
    <source>
        <dbReference type="Proteomes" id="UP000215316"/>
    </source>
</evidence>
<dbReference type="Proteomes" id="UP000215316">
    <property type="component" value="Unassembled WGS sequence"/>
</dbReference>
<name>A0A225CCJ8_9MICO</name>
<dbReference type="GO" id="GO:0000166">
    <property type="term" value="F:nucleotide binding"/>
    <property type="evidence" value="ECO:0007669"/>
    <property type="project" value="InterPro"/>
</dbReference>
<accession>A0A225CCJ8</accession>
<dbReference type="Gene3D" id="3.30.360.10">
    <property type="entry name" value="Dihydrodipicolinate Reductase, domain 2"/>
    <property type="match status" value="1"/>
</dbReference>
<keyword evidence="5" id="KW-1185">Reference proteome</keyword>
<dbReference type="InterPro" id="IPR052515">
    <property type="entry name" value="Gfo/Idh/MocA_Oxidoreductase"/>
</dbReference>
<comment type="caution">
    <text evidence="4">The sequence shown here is derived from an EMBL/GenBank/DDBJ whole genome shotgun (WGS) entry which is preliminary data.</text>
</comment>
<evidence type="ECO:0000259" key="3">
    <source>
        <dbReference type="Pfam" id="PF22725"/>
    </source>
</evidence>
<dbReference type="OrthoDB" id="9792085at2"/>
<evidence type="ECO:0000256" key="1">
    <source>
        <dbReference type="ARBA" id="ARBA00023027"/>
    </source>
</evidence>
<dbReference type="InterPro" id="IPR000683">
    <property type="entry name" value="Gfo/Idh/MocA-like_OxRdtase_N"/>
</dbReference>
<feature type="domain" description="Gfo/Idh/MocA-like oxidoreductase N-terminal" evidence="2">
    <location>
        <begin position="16"/>
        <end position="135"/>
    </location>
</feature>
<dbReference type="InterPro" id="IPR036291">
    <property type="entry name" value="NAD(P)-bd_dom_sf"/>
</dbReference>
<dbReference type="RefSeq" id="WP_094127020.1">
    <property type="nucleotide sequence ID" value="NZ_CP040788.1"/>
</dbReference>
<organism evidence="4 5">
    <name type="scientific">Clavibacter tessellarius</name>
    <dbReference type="NCBI Taxonomy" id="31965"/>
    <lineage>
        <taxon>Bacteria</taxon>
        <taxon>Bacillati</taxon>
        <taxon>Actinomycetota</taxon>
        <taxon>Actinomycetes</taxon>
        <taxon>Micrococcales</taxon>
        <taxon>Microbacteriaceae</taxon>
        <taxon>Clavibacter</taxon>
    </lineage>
</organism>
<sequence length="384" mass="39761">MSATDASGLAPATAPVRVGVVGAGTIAGLHLAAYARNPDVVVAGICDIDGERAAARASEHGAALVSTDFRAFVADPSIDAVSVCTRNDTHAEVAIAALEAGKSVLLEKPMAVTVAQAEAIVAAEAASAGSVQVGYVRRHSSNAVTLKRFVDAGDLGPLYYAKAVFLRQAGDPGGWFSNRSVSGGGPLIDLGVHFLDMALWLMGFPEPVAVTGYAFHRLGSRGNIRGLTRYLSADQTPSDDPVEDLAGALVRFADGAVLSIETSYSLHGRDSQSFEVFGERGGATLEPELRITTELHDTVVEIAPNIDALSFDLDEGFQVEIDTFVRTVRGEIPSVAPAAHGLHLARILEAVYASAASGREVRLDGHPAGLGAPDPDATVADAAA</sequence>
<gene>
    <name evidence="4" type="ORF">B5P24_05310</name>
</gene>
<proteinExistence type="predicted"/>
<evidence type="ECO:0000259" key="2">
    <source>
        <dbReference type="Pfam" id="PF01408"/>
    </source>
</evidence>
<dbReference type="Gene3D" id="3.40.50.720">
    <property type="entry name" value="NAD(P)-binding Rossmann-like Domain"/>
    <property type="match status" value="1"/>
</dbReference>
<dbReference type="Pfam" id="PF22725">
    <property type="entry name" value="GFO_IDH_MocA_C3"/>
    <property type="match status" value="1"/>
</dbReference>
<protein>
    <submittedName>
        <fullName evidence="4">Oxidoreductase</fullName>
    </submittedName>
</protein>
<dbReference type="AlphaFoldDB" id="A0A225CCJ8"/>
<dbReference type="SUPFAM" id="SSF51735">
    <property type="entry name" value="NAD(P)-binding Rossmann-fold domains"/>
    <property type="match status" value="1"/>
</dbReference>
<keyword evidence="1" id="KW-0520">NAD</keyword>
<dbReference type="PANTHER" id="PTHR43249:SF1">
    <property type="entry name" value="D-GLUCOSIDE 3-DEHYDROGENASE"/>
    <property type="match status" value="1"/>
</dbReference>
<feature type="domain" description="GFO/IDH/MocA-like oxidoreductase" evidence="3">
    <location>
        <begin position="145"/>
        <end position="283"/>
    </location>
</feature>
<dbReference type="InterPro" id="IPR055170">
    <property type="entry name" value="GFO_IDH_MocA-like_dom"/>
</dbReference>